<name>A0A392PTP6_9FABA</name>
<evidence type="ECO:0000313" key="2">
    <source>
        <dbReference type="Proteomes" id="UP000265520"/>
    </source>
</evidence>
<evidence type="ECO:0000313" key="1">
    <source>
        <dbReference type="EMBL" id="MCI15461.1"/>
    </source>
</evidence>
<protein>
    <submittedName>
        <fullName evidence="1">Uncharacterized protein</fullName>
    </submittedName>
</protein>
<proteinExistence type="predicted"/>
<keyword evidence="2" id="KW-1185">Reference proteome</keyword>
<organism evidence="1 2">
    <name type="scientific">Trifolium medium</name>
    <dbReference type="NCBI Taxonomy" id="97028"/>
    <lineage>
        <taxon>Eukaryota</taxon>
        <taxon>Viridiplantae</taxon>
        <taxon>Streptophyta</taxon>
        <taxon>Embryophyta</taxon>
        <taxon>Tracheophyta</taxon>
        <taxon>Spermatophyta</taxon>
        <taxon>Magnoliopsida</taxon>
        <taxon>eudicotyledons</taxon>
        <taxon>Gunneridae</taxon>
        <taxon>Pentapetalae</taxon>
        <taxon>rosids</taxon>
        <taxon>fabids</taxon>
        <taxon>Fabales</taxon>
        <taxon>Fabaceae</taxon>
        <taxon>Papilionoideae</taxon>
        <taxon>50 kb inversion clade</taxon>
        <taxon>NPAAA clade</taxon>
        <taxon>Hologalegina</taxon>
        <taxon>IRL clade</taxon>
        <taxon>Trifolieae</taxon>
        <taxon>Trifolium</taxon>
    </lineage>
</organism>
<dbReference type="Proteomes" id="UP000265520">
    <property type="component" value="Unassembled WGS sequence"/>
</dbReference>
<sequence length="55" mass="6387">LPKRAHKRVERSKQEIEIEHRSGISSIYVLVIELEIKYLPLLYLQSSSINIDPIA</sequence>
<accession>A0A392PTP6</accession>
<dbReference type="EMBL" id="LXQA010096590">
    <property type="protein sequence ID" value="MCI15461.1"/>
    <property type="molecule type" value="Genomic_DNA"/>
</dbReference>
<feature type="non-terminal residue" evidence="1">
    <location>
        <position position="1"/>
    </location>
</feature>
<comment type="caution">
    <text evidence="1">The sequence shown here is derived from an EMBL/GenBank/DDBJ whole genome shotgun (WGS) entry which is preliminary data.</text>
</comment>
<dbReference type="AlphaFoldDB" id="A0A392PTP6"/>
<reference evidence="1 2" key="1">
    <citation type="journal article" date="2018" name="Front. Plant Sci.">
        <title>Red Clover (Trifolium pratense) and Zigzag Clover (T. medium) - A Picture of Genomic Similarities and Differences.</title>
        <authorList>
            <person name="Dluhosova J."/>
            <person name="Istvanek J."/>
            <person name="Nedelnik J."/>
            <person name="Repkova J."/>
        </authorList>
    </citation>
    <scope>NUCLEOTIDE SEQUENCE [LARGE SCALE GENOMIC DNA]</scope>
    <source>
        <strain evidence="2">cv. 10/8</strain>
        <tissue evidence="1">Leaf</tissue>
    </source>
</reference>